<evidence type="ECO:0000313" key="2">
    <source>
        <dbReference type="Proteomes" id="UP000680670"/>
    </source>
</evidence>
<reference evidence="1 2" key="1">
    <citation type="submission" date="2021-03" db="EMBL/GenBank/DDBJ databases">
        <title>Antimicrobial resistance genes in bacteria isolated from Japanese honey, and their potential for conferring macrolide and lincosamide resistance in the American foulbrood pathogen Paenibacillus larvae.</title>
        <authorList>
            <person name="Okamoto M."/>
            <person name="Kumagai M."/>
            <person name="Kanamori H."/>
            <person name="Takamatsu D."/>
        </authorList>
    </citation>
    <scope>NUCLEOTIDE SEQUENCE [LARGE SCALE GENOMIC DNA]</scope>
    <source>
        <strain evidence="1 2">J6TS1</strain>
    </source>
</reference>
<evidence type="ECO:0000313" key="1">
    <source>
        <dbReference type="EMBL" id="GIN96755.1"/>
    </source>
</evidence>
<keyword evidence="2" id="KW-1185">Reference proteome</keyword>
<dbReference type="InterPro" id="IPR029068">
    <property type="entry name" value="Glyas_Bleomycin-R_OHBP_Dase"/>
</dbReference>
<dbReference type="Gene3D" id="3.10.180.10">
    <property type="entry name" value="2,3-Dihydroxybiphenyl 1,2-Dioxygenase, domain 1"/>
    <property type="match status" value="1"/>
</dbReference>
<protein>
    <submittedName>
        <fullName evidence="1">Uncharacterized protein</fullName>
    </submittedName>
</protein>
<proteinExistence type="predicted"/>
<sequence length="70" mass="7536">MEKSPVPQEMGILGLGPVQLTVRYAERTTQVLTELLGFRKKGSYPSHLDGQPDILVFETGEGGTGGRSTC</sequence>
<dbReference type="SUPFAM" id="SSF54593">
    <property type="entry name" value="Glyoxalase/Bleomycin resistance protein/Dihydroxybiphenyl dioxygenase"/>
    <property type="match status" value="1"/>
</dbReference>
<accession>A0ABQ4KXQ4</accession>
<dbReference type="Proteomes" id="UP000680670">
    <property type="component" value="Unassembled WGS sequence"/>
</dbReference>
<gene>
    <name evidence="1" type="ORF">J6TS1_26250</name>
</gene>
<comment type="caution">
    <text evidence="1">The sequence shown here is derived from an EMBL/GenBank/DDBJ whole genome shotgun (WGS) entry which is preliminary data.</text>
</comment>
<dbReference type="EMBL" id="BORJ01000006">
    <property type="protein sequence ID" value="GIN96755.1"/>
    <property type="molecule type" value="Genomic_DNA"/>
</dbReference>
<organism evidence="1 2">
    <name type="scientific">Siminovitchia terrae</name>
    <name type="common">Bacillus terrae</name>
    <dbReference type="NCBI Taxonomy" id="1914933"/>
    <lineage>
        <taxon>Bacteria</taxon>
        <taxon>Bacillati</taxon>
        <taxon>Bacillota</taxon>
        <taxon>Bacilli</taxon>
        <taxon>Bacillales</taxon>
        <taxon>Bacillaceae</taxon>
        <taxon>Siminovitchia</taxon>
    </lineage>
</organism>
<name>A0ABQ4KXQ4_SIMTE</name>